<dbReference type="Pfam" id="PF01509">
    <property type="entry name" value="TruB_N"/>
    <property type="match status" value="1"/>
</dbReference>
<dbReference type="InterPro" id="IPR032819">
    <property type="entry name" value="TruB_C"/>
</dbReference>
<feature type="domain" description="Pseudouridine synthase II N-terminal" evidence="6">
    <location>
        <begin position="35"/>
        <end position="182"/>
    </location>
</feature>
<accession>A0A1K2HBD1</accession>
<dbReference type="GO" id="GO:0160148">
    <property type="term" value="F:tRNA pseudouridine(55) synthase activity"/>
    <property type="evidence" value="ECO:0007669"/>
    <property type="project" value="UniProtKB-EC"/>
</dbReference>
<dbReference type="OrthoDB" id="9802309at2"/>
<evidence type="ECO:0000259" key="8">
    <source>
        <dbReference type="Pfam" id="PF16198"/>
    </source>
</evidence>
<protein>
    <recommendedName>
        <fullName evidence="5">tRNA pseudouridine synthase B</fullName>
        <ecNumber evidence="5">5.4.99.25</ecNumber>
    </recommendedName>
    <alternativeName>
        <fullName evidence="5">tRNA pseudouridine(55) synthase</fullName>
        <shortName evidence="5">Psi55 synthase</shortName>
    </alternativeName>
    <alternativeName>
        <fullName evidence="5">tRNA pseudouridylate synthase</fullName>
    </alternativeName>
    <alternativeName>
        <fullName evidence="5">tRNA-uridine isomerase</fullName>
    </alternativeName>
</protein>
<dbReference type="Gene3D" id="3.30.2350.10">
    <property type="entry name" value="Pseudouridine synthase"/>
    <property type="match status" value="1"/>
</dbReference>
<dbReference type="GO" id="GO:0003723">
    <property type="term" value="F:RNA binding"/>
    <property type="evidence" value="ECO:0007669"/>
    <property type="project" value="InterPro"/>
</dbReference>
<proteinExistence type="inferred from homology"/>
<comment type="catalytic activity">
    <reaction evidence="1 5">
        <text>uridine(55) in tRNA = pseudouridine(55) in tRNA</text>
        <dbReference type="Rhea" id="RHEA:42532"/>
        <dbReference type="Rhea" id="RHEA-COMP:10101"/>
        <dbReference type="Rhea" id="RHEA-COMP:10102"/>
        <dbReference type="ChEBI" id="CHEBI:65314"/>
        <dbReference type="ChEBI" id="CHEBI:65315"/>
        <dbReference type="EC" id="5.4.99.25"/>
    </reaction>
</comment>
<dbReference type="EC" id="5.4.99.25" evidence="5"/>
<comment type="function">
    <text evidence="5">Responsible for synthesis of pseudouridine from uracil-55 in the psi GC loop of transfer RNAs.</text>
</comment>
<feature type="domain" description="tRNA pseudouridylate synthase B C-terminal" evidence="8">
    <location>
        <begin position="183"/>
        <end position="240"/>
    </location>
</feature>
<feature type="domain" description="tRNA pseudouridine synthase II TruB subfamily 1 C-terminal" evidence="7">
    <location>
        <begin position="244"/>
        <end position="304"/>
    </location>
</feature>
<evidence type="ECO:0000256" key="3">
    <source>
        <dbReference type="ARBA" id="ARBA00022694"/>
    </source>
</evidence>
<keyword evidence="10" id="KW-1185">Reference proteome</keyword>
<dbReference type="Gene3D" id="2.30.130.10">
    <property type="entry name" value="PUA domain"/>
    <property type="match status" value="1"/>
</dbReference>
<dbReference type="SUPFAM" id="SSF55120">
    <property type="entry name" value="Pseudouridine synthase"/>
    <property type="match status" value="1"/>
</dbReference>
<dbReference type="CDD" id="cd21152">
    <property type="entry name" value="PUA_TruB_bacterial"/>
    <property type="match status" value="1"/>
</dbReference>
<dbReference type="GO" id="GO:0031119">
    <property type="term" value="P:tRNA pseudouridine synthesis"/>
    <property type="evidence" value="ECO:0007669"/>
    <property type="project" value="UniProtKB-UniRule"/>
</dbReference>
<dbReference type="InterPro" id="IPR020103">
    <property type="entry name" value="PsdUridine_synth_cat_dom_sf"/>
</dbReference>
<dbReference type="PANTHER" id="PTHR13767">
    <property type="entry name" value="TRNA-PSEUDOURIDINE SYNTHASE"/>
    <property type="match status" value="1"/>
</dbReference>
<dbReference type="GO" id="GO:1990481">
    <property type="term" value="P:mRNA pseudouridine synthesis"/>
    <property type="evidence" value="ECO:0007669"/>
    <property type="project" value="TreeGrafter"/>
</dbReference>
<gene>
    <name evidence="5" type="primary">truB</name>
    <name evidence="9" type="ORF">SAMN02745887_01119</name>
</gene>
<evidence type="ECO:0000256" key="5">
    <source>
        <dbReference type="HAMAP-Rule" id="MF_01080"/>
    </source>
</evidence>
<evidence type="ECO:0000256" key="2">
    <source>
        <dbReference type="ARBA" id="ARBA00005642"/>
    </source>
</evidence>
<evidence type="ECO:0000256" key="4">
    <source>
        <dbReference type="ARBA" id="ARBA00023235"/>
    </source>
</evidence>
<keyword evidence="3 5" id="KW-0819">tRNA processing</keyword>
<dbReference type="AlphaFoldDB" id="A0A1K2HBD1"/>
<dbReference type="InterPro" id="IPR002501">
    <property type="entry name" value="PsdUridine_synth_N"/>
</dbReference>
<dbReference type="InterPro" id="IPR015240">
    <property type="entry name" value="tRNA_sdUridine_synth_fam1_C"/>
</dbReference>
<name>A0A1K2HBD1_9NEIS</name>
<dbReference type="CDD" id="cd02573">
    <property type="entry name" value="PseudoU_synth_EcTruB"/>
    <property type="match status" value="1"/>
</dbReference>
<dbReference type="InterPro" id="IPR014780">
    <property type="entry name" value="tRNA_psdUridine_synth_TruB"/>
</dbReference>
<keyword evidence="4 5" id="KW-0413">Isomerase</keyword>
<evidence type="ECO:0000313" key="9">
    <source>
        <dbReference type="EMBL" id="SFZ74124.1"/>
    </source>
</evidence>
<dbReference type="FunFam" id="3.30.2350.10:FF:000011">
    <property type="entry name" value="tRNA pseudouridine synthase B"/>
    <property type="match status" value="1"/>
</dbReference>
<evidence type="ECO:0000313" key="10">
    <source>
        <dbReference type="Proteomes" id="UP000186513"/>
    </source>
</evidence>
<dbReference type="EMBL" id="FPKR01000004">
    <property type="protein sequence ID" value="SFZ74124.1"/>
    <property type="molecule type" value="Genomic_DNA"/>
</dbReference>
<dbReference type="PANTHER" id="PTHR13767:SF2">
    <property type="entry name" value="PSEUDOURIDYLATE SYNTHASE TRUB1"/>
    <property type="match status" value="1"/>
</dbReference>
<reference evidence="9 10" key="1">
    <citation type="submission" date="2016-11" db="EMBL/GenBank/DDBJ databases">
        <authorList>
            <person name="Jaros S."/>
            <person name="Januszkiewicz K."/>
            <person name="Wedrychowicz H."/>
        </authorList>
    </citation>
    <scope>NUCLEOTIDE SEQUENCE [LARGE SCALE GENOMIC DNA]</scope>
    <source>
        <strain evidence="9 10">DSM 18899</strain>
    </source>
</reference>
<evidence type="ECO:0000259" key="7">
    <source>
        <dbReference type="Pfam" id="PF09157"/>
    </source>
</evidence>
<comment type="similarity">
    <text evidence="2 5">Belongs to the pseudouridine synthase TruB family. Type 1 subfamily.</text>
</comment>
<evidence type="ECO:0000256" key="1">
    <source>
        <dbReference type="ARBA" id="ARBA00000385"/>
    </source>
</evidence>
<dbReference type="InterPro" id="IPR036974">
    <property type="entry name" value="PUA_sf"/>
</dbReference>
<sequence>MKQTQTKRIKRPVHGVLLLDKPYGASSNQALQKCKWLLQAEKGGHTGVLDPLATGLLPLCFGDATKFAQRMLDADKRYVATLKLGATTTTGDLEGEVLQTSSLRPDRTAVDEAIAHFTGEYEQVPPMYSALKHEGRPLYEYARAGIHIERPARRITIYAIEVLSFSEDELVLDVRCSKGTYIRTLSEDIGARLGCGAHLSGLRRTETAGFRLEETITVAEFEAMTLAERDARLLPADSLLADLPAVTLDAAATDKLTHGLSVRFPSEDGTIAGLRVYGDTGSGQVSFLGLAELLDQVLYPRRLLSTVVHS</sequence>
<evidence type="ECO:0000259" key="6">
    <source>
        <dbReference type="Pfam" id="PF01509"/>
    </source>
</evidence>
<dbReference type="Proteomes" id="UP000186513">
    <property type="component" value="Unassembled WGS sequence"/>
</dbReference>
<organism evidence="9 10">
    <name type="scientific">Chitinimonas taiwanensis DSM 18899</name>
    <dbReference type="NCBI Taxonomy" id="1121279"/>
    <lineage>
        <taxon>Bacteria</taxon>
        <taxon>Pseudomonadati</taxon>
        <taxon>Pseudomonadota</taxon>
        <taxon>Betaproteobacteria</taxon>
        <taxon>Neisseriales</taxon>
        <taxon>Chitinibacteraceae</taxon>
        <taxon>Chitinimonas</taxon>
    </lineage>
</organism>
<dbReference type="STRING" id="1121279.SAMN02745887_01119"/>
<dbReference type="Pfam" id="PF09157">
    <property type="entry name" value="TruB-C_2"/>
    <property type="match status" value="1"/>
</dbReference>
<dbReference type="RefSeq" id="WP_072427655.1">
    <property type="nucleotide sequence ID" value="NZ_FPKR01000004.1"/>
</dbReference>
<feature type="active site" description="Nucleophile" evidence="5">
    <location>
        <position position="50"/>
    </location>
</feature>
<dbReference type="NCBIfam" id="TIGR00431">
    <property type="entry name" value="TruB"/>
    <property type="match status" value="1"/>
</dbReference>
<dbReference type="Pfam" id="PF16198">
    <property type="entry name" value="TruB_C_2"/>
    <property type="match status" value="1"/>
</dbReference>
<dbReference type="HAMAP" id="MF_01080">
    <property type="entry name" value="TruB_bact"/>
    <property type="match status" value="1"/>
</dbReference>